<evidence type="ECO:0000256" key="7">
    <source>
        <dbReference type="ARBA" id="ARBA00022917"/>
    </source>
</evidence>
<evidence type="ECO:0000256" key="9">
    <source>
        <dbReference type="ARBA" id="ARBA00047937"/>
    </source>
</evidence>
<dbReference type="PANTHER" id="PTHR30075:SF2">
    <property type="entry name" value="GLYCINE--TRNA LIGASE, CHLOROPLASTIC_MITOCHONDRIAL 2"/>
    <property type="match status" value="1"/>
</dbReference>
<name>A0A1I5WJS3_9LACT</name>
<dbReference type="GO" id="GO:0005829">
    <property type="term" value="C:cytosol"/>
    <property type="evidence" value="ECO:0007669"/>
    <property type="project" value="TreeGrafter"/>
</dbReference>
<dbReference type="NCBIfam" id="TIGR00211">
    <property type="entry name" value="glyS"/>
    <property type="match status" value="1"/>
</dbReference>
<dbReference type="GO" id="GO:0005524">
    <property type="term" value="F:ATP binding"/>
    <property type="evidence" value="ECO:0007669"/>
    <property type="project" value="UniProtKB-UniRule"/>
</dbReference>
<evidence type="ECO:0000256" key="6">
    <source>
        <dbReference type="ARBA" id="ARBA00022840"/>
    </source>
</evidence>
<keyword evidence="6 10" id="KW-0067">ATP-binding</keyword>
<keyword evidence="7 10" id="KW-0648">Protein biosynthesis</keyword>
<evidence type="ECO:0000256" key="10">
    <source>
        <dbReference type="HAMAP-Rule" id="MF_00255"/>
    </source>
</evidence>
<proteinExistence type="inferred from homology"/>
<dbReference type="HAMAP" id="MF_00255">
    <property type="entry name" value="Gly_tRNA_synth_beta"/>
    <property type="match status" value="1"/>
</dbReference>
<dbReference type="InterPro" id="IPR008909">
    <property type="entry name" value="DALR_anticod-bd"/>
</dbReference>
<evidence type="ECO:0000256" key="2">
    <source>
        <dbReference type="ARBA" id="ARBA00008226"/>
    </source>
</evidence>
<keyword evidence="8 10" id="KW-0030">Aminoacyl-tRNA synthetase</keyword>
<dbReference type="RefSeq" id="WP_092479977.1">
    <property type="nucleotide sequence ID" value="NZ_FOXW01000003.1"/>
</dbReference>
<gene>
    <name evidence="10" type="primary">glyS</name>
    <name evidence="13" type="ORF">SAMN04488506_0919</name>
</gene>
<keyword evidence="14" id="KW-1185">Reference proteome</keyword>
<evidence type="ECO:0000259" key="12">
    <source>
        <dbReference type="Pfam" id="PF05746"/>
    </source>
</evidence>
<dbReference type="AlphaFoldDB" id="A0A1I5WJS3"/>
<keyword evidence="4 10" id="KW-0436">Ligase</keyword>
<dbReference type="PRINTS" id="PR01045">
    <property type="entry name" value="TRNASYNTHGB"/>
</dbReference>
<dbReference type="Pfam" id="PF05746">
    <property type="entry name" value="DALR_1"/>
    <property type="match status" value="1"/>
</dbReference>
<feature type="domain" description="DALR anticodon binding" evidence="12">
    <location>
        <begin position="585"/>
        <end position="675"/>
    </location>
</feature>
<sequence length="689" mass="77753">MSHNVLLEIGLEEMPANVITQSRIQLMERVEKFLTENRLSFGQVKSYSTPRRLAVLIHDVAEKQEDQEVTAKGPAKKIALDNEGNWSKAAQGFVRGQGLTPENIYFKELKGVEYVHVDKFIPGKSAMDILPQLSEVVTSMTFPVSMHWADHSLKYIRPIHWIAAMADEKVIPFKVLDVETSNTSRGHRFLGEDVVFETALDYEAALSEQFVVADNEKRTALIVSQINALAEKHQWTVPLDEELLEEITNIVEYPTAFYGTFDESYLAIPNEVLMTSMKDHQRYFYVMNQEKDILPYFISVRNGNADHIENVAKGNEKVLVARLDDAQFFFEEDKKLSIDACLEKLKSVTFHEKIGSLYEKMQRTGLFAEVIGKQIGLTEQEMTDLKRAADIYKFDLVTNMVDEFPELQGIMGEKYALLFGETPAVAQAIREHYQPISSEGALPTSRVGAVLAVADKLDSVMSLFAAGVVPTGSNDPFGLRRQAYGMIRIVVDKQWSFPVRTIWANISSQLHEKPELMLSGYAETQADALSFIKGRIRQLLTSLQLNYGVVDAALGSTQDDILQIIEIAQVLEAESQLETFKSTIEAVQRAINLAEKASDETSIETDKFETASEKNLYDAVLSVKERYADFSVRERYAALSNLAPSIHEFFEENMVMAEDETVRNNRLSMLREIAQFALSFADLDKLVIK</sequence>
<accession>A0A1I5WJS3</accession>
<organism evidence="13 14">
    <name type="scientific">Desemzia incerta</name>
    <dbReference type="NCBI Taxonomy" id="82801"/>
    <lineage>
        <taxon>Bacteria</taxon>
        <taxon>Bacillati</taxon>
        <taxon>Bacillota</taxon>
        <taxon>Bacilli</taxon>
        <taxon>Lactobacillales</taxon>
        <taxon>Carnobacteriaceae</taxon>
        <taxon>Desemzia</taxon>
    </lineage>
</organism>
<evidence type="ECO:0000256" key="11">
    <source>
        <dbReference type="SAM" id="Coils"/>
    </source>
</evidence>
<dbReference type="Pfam" id="PF02092">
    <property type="entry name" value="tRNA_synt_2f"/>
    <property type="match status" value="1"/>
</dbReference>
<dbReference type="GO" id="GO:0006426">
    <property type="term" value="P:glycyl-tRNA aminoacylation"/>
    <property type="evidence" value="ECO:0007669"/>
    <property type="project" value="UniProtKB-UniRule"/>
</dbReference>
<dbReference type="GO" id="GO:0006420">
    <property type="term" value="P:arginyl-tRNA aminoacylation"/>
    <property type="evidence" value="ECO:0007669"/>
    <property type="project" value="InterPro"/>
</dbReference>
<evidence type="ECO:0000256" key="8">
    <source>
        <dbReference type="ARBA" id="ARBA00023146"/>
    </source>
</evidence>
<feature type="coiled-coil region" evidence="11">
    <location>
        <begin position="570"/>
        <end position="597"/>
    </location>
</feature>
<dbReference type="Proteomes" id="UP000199136">
    <property type="component" value="Unassembled WGS sequence"/>
</dbReference>
<dbReference type="PROSITE" id="PS50861">
    <property type="entry name" value="AA_TRNA_LIGASE_II_GLYAB"/>
    <property type="match status" value="1"/>
</dbReference>
<dbReference type="OrthoDB" id="9775440at2"/>
<comment type="catalytic activity">
    <reaction evidence="9 10">
        <text>tRNA(Gly) + glycine + ATP = glycyl-tRNA(Gly) + AMP + diphosphate</text>
        <dbReference type="Rhea" id="RHEA:16013"/>
        <dbReference type="Rhea" id="RHEA-COMP:9664"/>
        <dbReference type="Rhea" id="RHEA-COMP:9683"/>
        <dbReference type="ChEBI" id="CHEBI:30616"/>
        <dbReference type="ChEBI" id="CHEBI:33019"/>
        <dbReference type="ChEBI" id="CHEBI:57305"/>
        <dbReference type="ChEBI" id="CHEBI:78442"/>
        <dbReference type="ChEBI" id="CHEBI:78522"/>
        <dbReference type="ChEBI" id="CHEBI:456215"/>
        <dbReference type="EC" id="6.1.1.14"/>
    </reaction>
</comment>
<dbReference type="PANTHER" id="PTHR30075">
    <property type="entry name" value="GLYCYL-TRNA SYNTHETASE"/>
    <property type="match status" value="1"/>
</dbReference>
<dbReference type="GO" id="GO:0004814">
    <property type="term" value="F:arginine-tRNA ligase activity"/>
    <property type="evidence" value="ECO:0007669"/>
    <property type="project" value="InterPro"/>
</dbReference>
<evidence type="ECO:0000313" key="14">
    <source>
        <dbReference type="Proteomes" id="UP000199136"/>
    </source>
</evidence>
<dbReference type="SUPFAM" id="SSF109604">
    <property type="entry name" value="HD-domain/PDEase-like"/>
    <property type="match status" value="1"/>
</dbReference>
<dbReference type="STRING" id="82801.SAMN04488506_0919"/>
<evidence type="ECO:0000256" key="1">
    <source>
        <dbReference type="ARBA" id="ARBA00004496"/>
    </source>
</evidence>
<evidence type="ECO:0000256" key="4">
    <source>
        <dbReference type="ARBA" id="ARBA00022598"/>
    </source>
</evidence>
<comment type="similarity">
    <text evidence="2 10">Belongs to the class-II aminoacyl-tRNA synthetase family.</text>
</comment>
<keyword evidence="11" id="KW-0175">Coiled coil</keyword>
<comment type="subcellular location">
    <subcellularLocation>
        <location evidence="1 10">Cytoplasm</location>
    </subcellularLocation>
</comment>
<evidence type="ECO:0000313" key="13">
    <source>
        <dbReference type="EMBL" id="SFQ19857.1"/>
    </source>
</evidence>
<dbReference type="InterPro" id="IPR015944">
    <property type="entry name" value="Gly-tRNA-synth_bsu"/>
</dbReference>
<dbReference type="EC" id="6.1.1.14" evidence="10"/>
<dbReference type="InterPro" id="IPR006194">
    <property type="entry name" value="Gly-tRNA-synth_heterodimer"/>
</dbReference>
<evidence type="ECO:0000256" key="3">
    <source>
        <dbReference type="ARBA" id="ARBA00022490"/>
    </source>
</evidence>
<comment type="subunit">
    <text evidence="10">Tetramer of two alpha and two beta subunits.</text>
</comment>
<keyword evidence="3 10" id="KW-0963">Cytoplasm</keyword>
<keyword evidence="5 10" id="KW-0547">Nucleotide-binding</keyword>
<evidence type="ECO:0000256" key="5">
    <source>
        <dbReference type="ARBA" id="ARBA00022741"/>
    </source>
</evidence>
<dbReference type="GO" id="GO:0004820">
    <property type="term" value="F:glycine-tRNA ligase activity"/>
    <property type="evidence" value="ECO:0007669"/>
    <property type="project" value="UniProtKB-UniRule"/>
</dbReference>
<protein>
    <recommendedName>
        <fullName evidence="10">Glycine--tRNA ligase beta subunit</fullName>
        <ecNumber evidence="10">6.1.1.14</ecNumber>
    </recommendedName>
    <alternativeName>
        <fullName evidence="10">Glycyl-tRNA synthetase beta subunit</fullName>
        <shortName evidence="10">GlyRS</shortName>
    </alternativeName>
</protein>
<dbReference type="EMBL" id="FOXW01000003">
    <property type="protein sequence ID" value="SFQ19857.1"/>
    <property type="molecule type" value="Genomic_DNA"/>
</dbReference>
<reference evidence="13 14" key="1">
    <citation type="submission" date="2016-10" db="EMBL/GenBank/DDBJ databases">
        <authorList>
            <person name="de Groot N.N."/>
        </authorList>
    </citation>
    <scope>NUCLEOTIDE SEQUENCE [LARGE SCALE GENOMIC DNA]</scope>
    <source>
        <strain evidence="13 14">DSM 20581</strain>
    </source>
</reference>